<comment type="caution">
    <text evidence="2">The sequence shown here is derived from an EMBL/GenBank/DDBJ whole genome shotgun (WGS) entry which is preliminary data.</text>
</comment>
<gene>
    <name evidence="2" type="ORF">S01H1_25863</name>
</gene>
<evidence type="ECO:0000256" key="1">
    <source>
        <dbReference type="SAM" id="MobiDB-lite"/>
    </source>
</evidence>
<feature type="non-terminal residue" evidence="2">
    <location>
        <position position="1"/>
    </location>
</feature>
<name>X0TGZ7_9ZZZZ</name>
<organism evidence="2">
    <name type="scientific">marine sediment metagenome</name>
    <dbReference type="NCBI Taxonomy" id="412755"/>
    <lineage>
        <taxon>unclassified sequences</taxon>
        <taxon>metagenomes</taxon>
        <taxon>ecological metagenomes</taxon>
    </lineage>
</organism>
<dbReference type="AlphaFoldDB" id="X0TGZ7"/>
<dbReference type="EMBL" id="BARS01015649">
    <property type="protein sequence ID" value="GAF92828.1"/>
    <property type="molecule type" value="Genomic_DNA"/>
</dbReference>
<sequence>GEEAKRFLAIILKDGQRSWKEINKMMKANNINQGTLYKARKKMGGIRTEYDPFGVAYWVWDRKSMKRQSSDEAETKISEEAKRKVDEIREKHTEVPENKEEEKK</sequence>
<accession>X0TGZ7</accession>
<evidence type="ECO:0000313" key="2">
    <source>
        <dbReference type="EMBL" id="GAF92828.1"/>
    </source>
</evidence>
<proteinExistence type="predicted"/>
<reference evidence="2" key="1">
    <citation type="journal article" date="2014" name="Front. Microbiol.">
        <title>High frequency of phylogenetically diverse reductive dehalogenase-homologous genes in deep subseafloor sedimentary metagenomes.</title>
        <authorList>
            <person name="Kawai M."/>
            <person name="Futagami T."/>
            <person name="Toyoda A."/>
            <person name="Takaki Y."/>
            <person name="Nishi S."/>
            <person name="Hori S."/>
            <person name="Arai W."/>
            <person name="Tsubouchi T."/>
            <person name="Morono Y."/>
            <person name="Uchiyama I."/>
            <person name="Ito T."/>
            <person name="Fujiyama A."/>
            <person name="Inagaki F."/>
            <person name="Takami H."/>
        </authorList>
    </citation>
    <scope>NUCLEOTIDE SEQUENCE</scope>
    <source>
        <strain evidence="2">Expedition CK06-06</strain>
    </source>
</reference>
<protein>
    <submittedName>
        <fullName evidence="2">Uncharacterized protein</fullName>
    </submittedName>
</protein>
<feature type="region of interest" description="Disordered" evidence="1">
    <location>
        <begin position="65"/>
        <end position="104"/>
    </location>
</feature>